<keyword evidence="5" id="KW-0472">Membrane</keyword>
<dbReference type="Gene3D" id="3.10.20.310">
    <property type="entry name" value="membrane protein fhac"/>
    <property type="match status" value="1"/>
</dbReference>
<keyword evidence="7" id="KW-0732">Signal</keyword>
<dbReference type="Gene3D" id="3.40.1090.10">
    <property type="entry name" value="Cytosolic phospholipase A2 catalytic domain"/>
    <property type="match status" value="1"/>
</dbReference>
<evidence type="ECO:0000256" key="4">
    <source>
        <dbReference type="ARBA" id="ARBA00023098"/>
    </source>
</evidence>
<accession>A0A532UZK4</accession>
<dbReference type="EMBL" id="NJBN01000005">
    <property type="protein sequence ID" value="TKJ40332.1"/>
    <property type="molecule type" value="Genomic_DNA"/>
</dbReference>
<dbReference type="PROSITE" id="PS51779">
    <property type="entry name" value="POTRA"/>
    <property type="match status" value="1"/>
</dbReference>
<dbReference type="InterPro" id="IPR016035">
    <property type="entry name" value="Acyl_Trfase/lysoPLipase"/>
</dbReference>
<feature type="signal peptide" evidence="7">
    <location>
        <begin position="1"/>
        <end position="21"/>
    </location>
</feature>
<feature type="chain" id="PRO_5021809019" description="PNPLA domain-containing protein" evidence="7">
    <location>
        <begin position="22"/>
        <end position="877"/>
    </location>
</feature>
<feature type="domain" description="PNPLA" evidence="8">
    <location>
        <begin position="56"/>
        <end position="248"/>
    </location>
</feature>
<feature type="short sequence motif" description="GXSXG" evidence="6">
    <location>
        <begin position="87"/>
        <end position="91"/>
    </location>
</feature>
<proteinExistence type="predicted"/>
<evidence type="ECO:0000256" key="1">
    <source>
        <dbReference type="ARBA" id="ARBA00004370"/>
    </source>
</evidence>
<evidence type="ECO:0000256" key="5">
    <source>
        <dbReference type="ARBA" id="ARBA00023136"/>
    </source>
</evidence>
<dbReference type="PANTHER" id="PTHR14226">
    <property type="entry name" value="NEUROPATHY TARGET ESTERASE/SWISS CHEESE D.MELANOGASTER"/>
    <property type="match status" value="1"/>
</dbReference>
<dbReference type="CDD" id="cd07205">
    <property type="entry name" value="Pat_PNPLA6_PNPLA7_NTE1_like"/>
    <property type="match status" value="1"/>
</dbReference>
<feature type="short sequence motif" description="GXGXXG" evidence="6">
    <location>
        <begin position="60"/>
        <end position="65"/>
    </location>
</feature>
<feature type="active site" description="Proton acceptor" evidence="6">
    <location>
        <position position="235"/>
    </location>
</feature>
<evidence type="ECO:0000313" key="10">
    <source>
        <dbReference type="EMBL" id="TKJ40332.1"/>
    </source>
</evidence>
<evidence type="ECO:0008006" key="12">
    <source>
        <dbReference type="Google" id="ProtNLM"/>
    </source>
</evidence>
<organism evidence="10 11">
    <name type="scientific">candidate division LCP-89 bacterium B3_LCP</name>
    <dbReference type="NCBI Taxonomy" id="2012998"/>
    <lineage>
        <taxon>Bacteria</taxon>
        <taxon>Pseudomonadati</taxon>
        <taxon>Bacteria division LCP-89</taxon>
    </lineage>
</organism>
<dbReference type="Pfam" id="PF01734">
    <property type="entry name" value="Patatin"/>
    <property type="match status" value="1"/>
</dbReference>
<keyword evidence="3 6" id="KW-0442">Lipid degradation</keyword>
<dbReference type="InterPro" id="IPR000184">
    <property type="entry name" value="Bac_surfAg_D15"/>
</dbReference>
<dbReference type="InterPro" id="IPR002641">
    <property type="entry name" value="PNPLA_dom"/>
</dbReference>
<comment type="subcellular location">
    <subcellularLocation>
        <location evidence="1">Membrane</location>
    </subcellularLocation>
</comment>
<comment type="caution">
    <text evidence="10">The sequence shown here is derived from an EMBL/GenBank/DDBJ whole genome shotgun (WGS) entry which is preliminary data.</text>
</comment>
<dbReference type="Gene3D" id="2.40.160.50">
    <property type="entry name" value="membrane protein fhac: a member of the omp85/tpsb transporter family"/>
    <property type="match status" value="1"/>
</dbReference>
<dbReference type="GO" id="GO:0016787">
    <property type="term" value="F:hydrolase activity"/>
    <property type="evidence" value="ECO:0007669"/>
    <property type="project" value="UniProtKB-UniRule"/>
</dbReference>
<dbReference type="InterPro" id="IPR050301">
    <property type="entry name" value="NTE"/>
</dbReference>
<sequence>MIRTLVALLAASTLFISPVQGQDNPTSIVQDEAYSSEGNFSDKHSITIQVNPGVTLALSGGGTRGIAHIGALKALQDADIPINGIAGTSIGAVIGGFYSSGYTLAEIESMVHEIDWNTIFLDTPQQKSLPLSRKSTQSHAILEILFEGTQPFIPSALATGQKLSRLLVEKFNRAPYRPEPDFHHLKIPFTAVCTDLGSGERILFKSGDLSEAVFASMSLPLLISPVEYKDRYLIDGGVAENIPVHAASELGSFVIAVDVTMPPTLGEAPFEPWEIANQVTGLMAQEQNNKLLEAADIAIKLLPDSLTNFTFDDPYLYIDMGYQAMMKAVPAIKEHIKQRLLMEVTGSNPISKIIIEQNGLSIESTFELAAESYLKNEELPKLEDIQSDLIKLQAQPEIHHAWAQIRNDTLTYFLKSNPIVKDIEITGVTQLPVGELIKSLTGVSAISSNLRLSDIDSEAVLRAYRDIDNPLAVISKTQIDESGTLTITVDEGILNDIRIEGTHHSSSGRILRDFKLKSGEPLNLSDLIIGIDELYGSNLFILVRATLVNGIVTIKVRERPSPRLRLGAGLDSDNNGRGLLELYHESVPFIGGSVSAWIKYAEFHERYELTYRNLAILRTYLEASGSLLSSRTEYHYYNQKGQRTGLYHFERLGGTAYFGQQFRTWGRIIIGARGERIRSDHLSSSPELDLRRFFLRAEYDTRDQFEFPTSGLSYNFLLESAPSALGGDISFHRVHLELTRAIPITHRFTFIGKLRGGICDQATPFSEWFRLGGEESFVGLHQDEVSGRQLVSLRAELREDLISKFLADAYLSILADIGNIWEDLESDVNSGDFKQSFGFKFSLDTFIGPISLTYGHLFAHNNLEDRDMIYFNIGHRF</sequence>
<dbReference type="GO" id="GO:0016042">
    <property type="term" value="P:lipid catabolic process"/>
    <property type="evidence" value="ECO:0007669"/>
    <property type="project" value="UniProtKB-UniRule"/>
</dbReference>
<dbReference type="InterPro" id="IPR034746">
    <property type="entry name" value="POTRA"/>
</dbReference>
<feature type="short sequence motif" description="DGA/G" evidence="6">
    <location>
        <begin position="235"/>
        <end position="237"/>
    </location>
</feature>
<dbReference type="Pfam" id="PF01103">
    <property type="entry name" value="Omp85"/>
    <property type="match status" value="1"/>
</dbReference>
<evidence type="ECO:0000256" key="2">
    <source>
        <dbReference type="ARBA" id="ARBA00022801"/>
    </source>
</evidence>
<evidence type="ECO:0000256" key="6">
    <source>
        <dbReference type="PROSITE-ProRule" id="PRU01161"/>
    </source>
</evidence>
<evidence type="ECO:0000313" key="11">
    <source>
        <dbReference type="Proteomes" id="UP000319619"/>
    </source>
</evidence>
<gene>
    <name evidence="10" type="ORF">CEE37_08375</name>
</gene>
<reference evidence="10 11" key="1">
    <citation type="submission" date="2017-06" db="EMBL/GenBank/DDBJ databases">
        <title>Novel microbial phyla capable of carbon fixation and sulfur reduction in deep-sea sediments.</title>
        <authorList>
            <person name="Huang J."/>
            <person name="Baker B."/>
            <person name="Wang Y."/>
        </authorList>
    </citation>
    <scope>NUCLEOTIDE SEQUENCE [LARGE SCALE GENOMIC DNA]</scope>
    <source>
        <strain evidence="10">B3_LCP</strain>
    </source>
</reference>
<evidence type="ECO:0000256" key="3">
    <source>
        <dbReference type="ARBA" id="ARBA00022963"/>
    </source>
</evidence>
<dbReference type="Proteomes" id="UP000319619">
    <property type="component" value="Unassembled WGS sequence"/>
</dbReference>
<keyword evidence="2 6" id="KW-0378">Hydrolase</keyword>
<dbReference type="AlphaFoldDB" id="A0A532UZK4"/>
<feature type="active site" description="Nucleophile" evidence="6">
    <location>
        <position position="89"/>
    </location>
</feature>
<dbReference type="SUPFAM" id="SSF52151">
    <property type="entry name" value="FabD/lysophospholipase-like"/>
    <property type="match status" value="1"/>
</dbReference>
<evidence type="ECO:0000256" key="7">
    <source>
        <dbReference type="SAM" id="SignalP"/>
    </source>
</evidence>
<keyword evidence="4 6" id="KW-0443">Lipid metabolism</keyword>
<evidence type="ECO:0000259" key="9">
    <source>
        <dbReference type="PROSITE" id="PS51779"/>
    </source>
</evidence>
<dbReference type="PANTHER" id="PTHR14226:SF29">
    <property type="entry name" value="NEUROPATHY TARGET ESTERASE SWS"/>
    <property type="match status" value="1"/>
</dbReference>
<evidence type="ECO:0000259" key="8">
    <source>
        <dbReference type="PROSITE" id="PS51635"/>
    </source>
</evidence>
<name>A0A532UZK4_UNCL8</name>
<dbReference type="GO" id="GO:0019867">
    <property type="term" value="C:outer membrane"/>
    <property type="evidence" value="ECO:0007669"/>
    <property type="project" value="InterPro"/>
</dbReference>
<feature type="domain" description="POTRA" evidence="9">
    <location>
        <begin position="418"/>
        <end position="492"/>
    </location>
</feature>
<protein>
    <recommendedName>
        <fullName evidence="12">PNPLA domain-containing protein</fullName>
    </recommendedName>
</protein>
<dbReference type="PROSITE" id="PS51635">
    <property type="entry name" value="PNPLA"/>
    <property type="match status" value="1"/>
</dbReference>